<dbReference type="Pfam" id="PF16197">
    <property type="entry name" value="KAsynt_C_assoc"/>
    <property type="match status" value="3"/>
</dbReference>
<dbReference type="InterPro" id="IPR016036">
    <property type="entry name" value="Malonyl_transacylase_ACP-bd"/>
</dbReference>
<evidence type="ECO:0000259" key="7">
    <source>
        <dbReference type="PROSITE" id="PS50075"/>
    </source>
</evidence>
<dbReference type="PROSITE" id="PS52004">
    <property type="entry name" value="KS3_2"/>
    <property type="match status" value="3"/>
</dbReference>
<feature type="active site" description="Proton donor; for dehydratase activity" evidence="6">
    <location>
        <position position="3677"/>
    </location>
</feature>
<dbReference type="InterPro" id="IPR020841">
    <property type="entry name" value="PKS_Beta-ketoAc_synthase_dom"/>
</dbReference>
<dbReference type="Gene3D" id="3.10.129.110">
    <property type="entry name" value="Polyketide synthase dehydratase"/>
    <property type="match status" value="2"/>
</dbReference>
<feature type="active site" description="Proton acceptor; for dehydratase activity" evidence="6">
    <location>
        <position position="1872"/>
    </location>
</feature>
<name>A0A1I2EJV3_9ACTN</name>
<dbReference type="SMART" id="SM00826">
    <property type="entry name" value="PKS_DH"/>
    <property type="match status" value="2"/>
</dbReference>
<dbReference type="PROSITE" id="PS52019">
    <property type="entry name" value="PKS_MFAS_DH"/>
    <property type="match status" value="2"/>
</dbReference>
<dbReference type="FunFam" id="3.40.366.10:FF:000002">
    <property type="entry name" value="Probable polyketide synthase 2"/>
    <property type="match status" value="1"/>
</dbReference>
<keyword evidence="4" id="KW-0511">Multifunctional enzyme</keyword>
<dbReference type="Pfam" id="PF22953">
    <property type="entry name" value="SpnB_Rossmann"/>
    <property type="match status" value="2"/>
</dbReference>
<dbReference type="GO" id="GO:0004315">
    <property type="term" value="F:3-oxoacyl-[acyl-carrier-protein] synthase activity"/>
    <property type="evidence" value="ECO:0007669"/>
    <property type="project" value="InterPro"/>
</dbReference>
<dbReference type="PANTHER" id="PTHR43775:SF51">
    <property type="entry name" value="INACTIVE PHENOLPHTHIOCEROL SYNTHESIS POLYKETIDE SYNTHASE TYPE I PKS1-RELATED"/>
    <property type="match status" value="1"/>
</dbReference>
<keyword evidence="1" id="KW-0596">Phosphopantetheine</keyword>
<evidence type="ECO:0000259" key="9">
    <source>
        <dbReference type="PROSITE" id="PS52019"/>
    </source>
</evidence>
<feature type="domain" description="Ketosynthase family 3 (KS3)" evidence="8">
    <location>
        <begin position="1"/>
        <end position="405"/>
    </location>
</feature>
<keyword evidence="5" id="KW-0012">Acyltransferase</keyword>
<evidence type="ECO:0000313" key="10">
    <source>
        <dbReference type="EMBL" id="SFE93374.1"/>
    </source>
</evidence>
<evidence type="ECO:0000256" key="2">
    <source>
        <dbReference type="ARBA" id="ARBA00022553"/>
    </source>
</evidence>
<feature type="region of interest" description="C-terminal hotdog fold" evidence="6">
    <location>
        <begin position="1973"/>
        <end position="2115"/>
    </location>
</feature>
<dbReference type="SUPFAM" id="SSF47336">
    <property type="entry name" value="ACP-like"/>
    <property type="match status" value="3"/>
</dbReference>
<dbReference type="InterPro" id="IPR049552">
    <property type="entry name" value="PKS_DH_N"/>
</dbReference>
<gene>
    <name evidence="10" type="ORF">SAMN05421541_104541</name>
</gene>
<feature type="domain" description="Ketosynthase family 3 (KS3)" evidence="8">
    <location>
        <begin position="2601"/>
        <end position="3024"/>
    </location>
</feature>
<dbReference type="Pfam" id="PF02801">
    <property type="entry name" value="Ketoacyl-synt_C"/>
    <property type="match status" value="3"/>
</dbReference>
<dbReference type="OrthoDB" id="5476359at2"/>
<dbReference type="InterPro" id="IPR001227">
    <property type="entry name" value="Ac_transferase_dom_sf"/>
</dbReference>
<dbReference type="STRING" id="35752.SAMN05421541_104541"/>
<dbReference type="InterPro" id="IPR018201">
    <property type="entry name" value="Ketoacyl_synth_AS"/>
</dbReference>
<dbReference type="SMART" id="SM00825">
    <property type="entry name" value="PKS_KS"/>
    <property type="match status" value="3"/>
</dbReference>
<feature type="domain" description="PKS/mFAS DH" evidence="9">
    <location>
        <begin position="3490"/>
        <end position="3754"/>
    </location>
</feature>
<evidence type="ECO:0000256" key="5">
    <source>
        <dbReference type="ARBA" id="ARBA00023315"/>
    </source>
</evidence>
<dbReference type="InterPro" id="IPR006162">
    <property type="entry name" value="Ppantetheine_attach_site"/>
</dbReference>
<dbReference type="InterPro" id="IPR036291">
    <property type="entry name" value="NAD(P)-bd_dom_sf"/>
</dbReference>
<dbReference type="PROSITE" id="PS00012">
    <property type="entry name" value="PHOSPHOPANTETHEINE"/>
    <property type="match status" value="3"/>
</dbReference>
<dbReference type="CDD" id="cd00833">
    <property type="entry name" value="PKS"/>
    <property type="match status" value="3"/>
</dbReference>
<dbReference type="Gene3D" id="3.40.366.10">
    <property type="entry name" value="Malonyl-Coenzyme A Acyl Carrier Protein, domain 2"/>
    <property type="match status" value="3"/>
</dbReference>
<dbReference type="InterPro" id="IPR042104">
    <property type="entry name" value="PKS_dehydratase_sf"/>
</dbReference>
<dbReference type="SMART" id="SM00822">
    <property type="entry name" value="PKS_KR"/>
    <property type="match status" value="2"/>
</dbReference>
<dbReference type="SUPFAM" id="SSF52151">
    <property type="entry name" value="FabD/lysophospholipase-like"/>
    <property type="match status" value="3"/>
</dbReference>
<feature type="region of interest" description="C-terminal hotdog fold" evidence="6">
    <location>
        <begin position="3621"/>
        <end position="3754"/>
    </location>
</feature>
<feature type="region of interest" description="N-terminal hotdog fold" evidence="6">
    <location>
        <begin position="3490"/>
        <end position="3610"/>
    </location>
</feature>
<dbReference type="Pfam" id="PF14765">
    <property type="entry name" value="PS-DH"/>
    <property type="match status" value="2"/>
</dbReference>
<evidence type="ECO:0000256" key="6">
    <source>
        <dbReference type="PROSITE-ProRule" id="PRU01363"/>
    </source>
</evidence>
<dbReference type="InterPro" id="IPR014031">
    <property type="entry name" value="Ketoacyl_synth_C"/>
</dbReference>
<evidence type="ECO:0000256" key="3">
    <source>
        <dbReference type="ARBA" id="ARBA00022679"/>
    </source>
</evidence>
<dbReference type="SUPFAM" id="SSF55048">
    <property type="entry name" value="Probable ACP-binding domain of malonyl-CoA ACP transacylase"/>
    <property type="match status" value="3"/>
</dbReference>
<feature type="domain" description="Carrier" evidence="7">
    <location>
        <begin position="2508"/>
        <end position="2583"/>
    </location>
</feature>
<dbReference type="InterPro" id="IPR032821">
    <property type="entry name" value="PKS_assoc"/>
</dbReference>
<dbReference type="SMART" id="SM01294">
    <property type="entry name" value="PKS_PP_betabranch"/>
    <property type="match status" value="3"/>
</dbReference>
<dbReference type="Pfam" id="PF00550">
    <property type="entry name" value="PP-binding"/>
    <property type="match status" value="3"/>
</dbReference>
<dbReference type="Gene3D" id="1.10.1200.10">
    <property type="entry name" value="ACP-like"/>
    <property type="match status" value="3"/>
</dbReference>
<dbReference type="Proteomes" id="UP000199645">
    <property type="component" value="Unassembled WGS sequence"/>
</dbReference>
<dbReference type="InterPro" id="IPR016039">
    <property type="entry name" value="Thiolase-like"/>
</dbReference>
<dbReference type="SUPFAM" id="SSF53901">
    <property type="entry name" value="Thiolase-like"/>
    <property type="match status" value="3"/>
</dbReference>
<dbReference type="Pfam" id="PF00109">
    <property type="entry name" value="ketoacyl-synt"/>
    <property type="match status" value="3"/>
</dbReference>
<dbReference type="Gene3D" id="3.40.47.10">
    <property type="match status" value="3"/>
</dbReference>
<evidence type="ECO:0000256" key="4">
    <source>
        <dbReference type="ARBA" id="ARBA00023268"/>
    </source>
</evidence>
<dbReference type="InterPro" id="IPR016035">
    <property type="entry name" value="Acyl_Trfase/lysoPLipase"/>
</dbReference>
<feature type="active site" description="Proton acceptor; for dehydratase activity" evidence="6">
    <location>
        <position position="3520"/>
    </location>
</feature>
<organism evidence="10 11">
    <name type="scientific">Actinoplanes philippinensis</name>
    <dbReference type="NCBI Taxonomy" id="35752"/>
    <lineage>
        <taxon>Bacteria</taxon>
        <taxon>Bacillati</taxon>
        <taxon>Actinomycetota</taxon>
        <taxon>Actinomycetes</taxon>
        <taxon>Micromonosporales</taxon>
        <taxon>Micromonosporaceae</taxon>
        <taxon>Actinoplanes</taxon>
    </lineage>
</organism>
<dbReference type="FunFam" id="1.10.1200.10:FF:000007">
    <property type="entry name" value="Probable polyketide synthase pks17"/>
    <property type="match status" value="1"/>
</dbReference>
<feature type="active site" description="Proton donor; for dehydratase activity" evidence="6">
    <location>
        <position position="2034"/>
    </location>
</feature>
<dbReference type="InterPro" id="IPR020806">
    <property type="entry name" value="PKS_PP-bd"/>
</dbReference>
<feature type="domain" description="Carrier" evidence="7">
    <location>
        <begin position="4160"/>
        <end position="4235"/>
    </location>
</feature>
<feature type="domain" description="PKS/mFAS DH" evidence="9">
    <location>
        <begin position="1840"/>
        <end position="2115"/>
    </location>
</feature>
<dbReference type="SMART" id="SM00827">
    <property type="entry name" value="PKS_AT"/>
    <property type="match status" value="3"/>
</dbReference>
<dbReference type="RefSeq" id="WP_093613743.1">
    <property type="nucleotide sequence ID" value="NZ_FONV01000004.1"/>
</dbReference>
<dbReference type="InterPro" id="IPR036736">
    <property type="entry name" value="ACP-like_sf"/>
</dbReference>
<dbReference type="Pfam" id="PF00698">
    <property type="entry name" value="Acyl_transf_1"/>
    <property type="match status" value="3"/>
</dbReference>
<dbReference type="InterPro" id="IPR049551">
    <property type="entry name" value="PKS_DH_C"/>
</dbReference>
<dbReference type="InterPro" id="IPR009081">
    <property type="entry name" value="PP-bd_ACP"/>
</dbReference>
<proteinExistence type="predicted"/>
<keyword evidence="11" id="KW-1185">Reference proteome</keyword>
<keyword evidence="2" id="KW-0597">Phosphoprotein</keyword>
<evidence type="ECO:0000256" key="1">
    <source>
        <dbReference type="ARBA" id="ARBA00022450"/>
    </source>
</evidence>
<dbReference type="Pfam" id="PF08659">
    <property type="entry name" value="KR"/>
    <property type="match status" value="2"/>
</dbReference>
<dbReference type="EMBL" id="FONV01000004">
    <property type="protein sequence ID" value="SFE93374.1"/>
    <property type="molecule type" value="Genomic_DNA"/>
</dbReference>
<dbReference type="GO" id="GO:0031177">
    <property type="term" value="F:phosphopantetheine binding"/>
    <property type="evidence" value="ECO:0007669"/>
    <property type="project" value="InterPro"/>
</dbReference>
<dbReference type="FunFam" id="3.40.47.10:FF:000019">
    <property type="entry name" value="Polyketide synthase type I"/>
    <property type="match status" value="2"/>
</dbReference>
<dbReference type="Pfam" id="PF21089">
    <property type="entry name" value="PKS_DH_N"/>
    <property type="match status" value="2"/>
</dbReference>
<feature type="domain" description="Carrier" evidence="7">
    <location>
        <begin position="869"/>
        <end position="944"/>
    </location>
</feature>
<dbReference type="GO" id="GO:0006633">
    <property type="term" value="P:fatty acid biosynthetic process"/>
    <property type="evidence" value="ECO:0007669"/>
    <property type="project" value="InterPro"/>
</dbReference>
<dbReference type="GO" id="GO:0004312">
    <property type="term" value="F:fatty acid synthase activity"/>
    <property type="evidence" value="ECO:0007669"/>
    <property type="project" value="TreeGrafter"/>
</dbReference>
<dbReference type="Gene3D" id="3.30.70.3290">
    <property type="match status" value="3"/>
</dbReference>
<dbReference type="PROSITE" id="PS00606">
    <property type="entry name" value="KS3_1"/>
    <property type="match status" value="2"/>
</dbReference>
<dbReference type="InterPro" id="IPR050091">
    <property type="entry name" value="PKS_NRPS_Biosynth_Enz"/>
</dbReference>
<dbReference type="PROSITE" id="PS50075">
    <property type="entry name" value="CARRIER"/>
    <property type="match status" value="3"/>
</dbReference>
<dbReference type="InterPro" id="IPR013968">
    <property type="entry name" value="PKS_KR"/>
</dbReference>
<sequence length="4308" mass="449178">MNEIAVVGMSCRLPGASNPGAFWELLAAGASGLRTGDDGARAGRLDGVGDFDAAFFGISPREAAAVDPQQRLLLELAWEGLEDAGIVPATLAGSRTAVYVGALRDDYAHLVRRHGEQAITQHSMTGLSRGVIANRVSYFLDLRGPSVTVDTAQASSLVAVHLAGESLRTGEADLALAAGVNLALLGDHLTEQRFGALSPDGESYAFDARANGFAPGEGAALVVLKPLAKARADGDRIYGVIRGSAVNHGGAAPALTVPRADAQADLLREAYRRAGVDTRQVQYVEAHGTGTPVGDPIEAEALGVALGAGRPAGEALRIGSAKTNVGHLEAAAGIVGLLKVLLALTHRQLPPSRNFNEPNPAIPFADLGLAVQQRHGPWPDPERQLIAGVSSFGMGGVNCHVVLTEAPGSPQRPEDPVPPVLPWVVTARSGALPAQAARLRDRLRGDDDARPADVARALASTRTVFEHRAVILDADPAALDAAADGRPAPNLVTGIATPGPVAAVFTGQGSQRAGMGRRLYAAYPRFAEAFDEIAAHLDPLLPRPLAEVIDSGDGLDDTGFTQPALFAVEVALYRLAESWGVRADHVAGHSIGEIAAAHVAGVFSLADAAALVAARGRLMQALPGGGAMVAVEASEAVVRERLTAGVDIAAVNGPSAVVVSGAESAVTDLAEVFRAAGHRTRRLTVSHAFHSALMDPMLAEFHSVVSGLSPRPPRIPVISTVHGRALRDDEATDPGYWSSQVRRPVRFLDAIRTLAAEDVTTYLEMGPDGVCSAMIAAALPGAGAVPLLRAGRDEPRTFTTALAQAFVRGVPVDWAAVCGAGPRAGLPTYAFQRRRHWFDTAGTTPVAATARPRTDAAPAAATAPPRAGRDLAALVHDHAAAVLGAAPGQRLDTTATFRDLGFDSLMGVELRDALAAATGRPLSAGLIYDRPTIDELVAHLAGSGDDQPDTAAPRPATDDDDAVAIIGMACRYPGGVASPEDLWRLVADGADAVGAFPDDRGWDASLHDPDPDRSGHSYVDQGGFLYDAPLFDAGFFGISPREALAMDPQQRLLLETAWEAAERAGIDPHSLRGTRTGVYVGGTHLDYGPRMHTAGTEVDGHVLTGTTASVMSGRIAYQLGLHGPAVTVDTACSSSLVALHLAVRSVRDGESTLAFAGGVTVMSGPGMFVEFSRQRGLAPDGRSKSFAAAADGTSWAEGAGVLLIERLSDARRRGHRVLAVIRGSAVNSDGASNGLTAPSGPAQERVIRDALADARLDVTGVDAVEAHGTGTRLGDPIEAEALQATYGQAGHPVWLGSLKSNVGHTQAAAGVGGVIKMVQALRHERLPRTLHVDRPTDHVDWTAGGIRLLTDEQRWPRGDRPRRAAVSSFGISGTNAHVVIEEGDDDPRPVAAEPAGPYPLVFAVSGRSPAALAEHARRLHERVSAAPGEEPAAIARTLAAGRAAFEHRAVVLGAGNLLDGLAAVAGGSPHPDVVAGEAQGPGPAALLCTGQGAQYPGMSRELYESDPVFAAAFDEVCDAFAPYLDRPLREVVHDGADLVDRTDWAQPALFAVEVAVARLLEHHGLRAGLVAGHSIGELAAAYLAGLWSLQDAARLVAARGRAMRAAREGGVMAAVQATVAEIEPDLTAGVSLAAINAPDAVVVSGDAGAVTALAGRWAARGRRTRMLTVSHAFHSAHMDEALDEFRAVAEQVTYHEPRLPLVSTVSGRPAGDEITTPGYWTRQIRETVRFADAVAALADAGAGLMVEVGPDAVLAPLAARTRPDDVTAIAVLRRGHSDTRSVALALARMYVHGVPVDLGRLAPRGPGVDLPTYPFQRERFWPAPESGGDVRTLGLTPAGHPLLTARTGIAGRDETVLLGRLSVDEQPWLADHVVGAGALLPAAAFAELALSAGLACGTPRMAELTLEAPLRLDVPVRVQITVDAPAGDGGRAFTVHATPDTGDEQWTRHATGLLTAPAPEPAGAAGSWPPPGATAVPVADVYARLADAGYHYGPDFRGLRALWHDSSGVHAEISLPDGVRDTAAGYGLHPVLLDSALHALIWQRLSGRSADTDTVDLPFVIAGLQVAVPGATGARVRILPAGPDAAGLRLTAGDGSAVATVQSVTVRPVTATDARLHTVDWAEVRPAITPPAVTVVPVDSGGDLPGQAHATALDLVRLIRDRWDGDEILAVVTRNAVPVLPGEDVPGLGAAPAWGLVRSVQSEHPGRVVLVDLDETADADSGLRRALATGEAQVAVRRDRLYAPRLVPAAPPVTTAWRPDPEGTVLIVGGTAGLGARFARHLVSAYGVRHLLLLSRRGPATPGVSGLVDDLTADGARVRVAAADAADRAQLARVLAEIPAGHPLTGVLHTAGVLADATVDTLTDEQIATVLRPKIDAAWHLHELTRDHPPSLFALFSSVSGLVGTPGQANYAAANTFLDALAAHRRAAGMPAVSLAWGLWDDSAGMGAGLGESDLARWRRAGFAPLSAADGLALFDAAVGADAALVAPARYRPRPVVPAAAPVRDHREGALDLVREATATVLGHRSADRVDARRAFRELGLDSLGGVELRNRLGEATGLRLPATVVFDHPTPEALAAYLTAQLGGADEPAPVVSVIAEVADEPIAIVGMACRFPGGVGSPEDLWRLVTEEVDAVGEFPVNRGWDVAGLYDPDPDHPGTSITRHGGFLYDADRFDAEFFGMSPREAAATDPQQRLLLETTWELFEDAGVDPATLRGSNTGVFTGAMYDDYAAGRRSAPPELEGFLLTGNLSSVVSGRVAYTFGLEGPAVTVDTACSSSLVALHWAVAALRRGECDLAVAGGVTVMSSPNTFVEFSRQRGLAVDGRCRSYADDARGTGWSEGVGLVLVQRLSEAVASGRRVLAVVRGSAVNQDGASNGLTAPSGPAQERVIGRALAVAGLSAADVDVVEGHGTGTRLGDPIEVRALQATYGRAGRPVWLGSLKSNIGHAQAAAGVGGVIKMVQAMRYGLMPRSLHGEVASSQVDWDASGVRLLSRARPWPVEGRVRRAAVSSFGISGTNAHVILEQGPEPEPGPTPKRALPVVPWVLSARDEAGLRRQVLRLREYLEEHPDTDPADVGYTLATRPLLEHRTAVVGDDPLAALDALAAGTPHPAVLPARTVRDTGARTAFLFTGQGSQRPGMGRELYDSSPAFAHALDEICEVLDPYLPRLLRQVLWAEPGSADSALLDRTGYTQAALFAVEVALYRMAEHHGVRPDYLLGHSIGEVSAAHVAGLWDLPGACAVVAARGRLMEAAREGGVMVAVRAGEERVRDDLRRLGLTEALAVAAVNGPQATVVSGDASAAGRLTAMWAAEDVRFRQLTVSHAFHSPHMDDVLGEFRAALEQVTFHRPHLPLVSDLTGDVADPDELCDPGYWVRHIRGTVRFLDGVRRLDALGVGRYLEIGPGGGLAALAEQCLPDGRDAVCAALLPPGRSEPHSVAVALARLRLDGADWNPATTFPGGGRIGLPTYGFRADRYWLPAPAEAIGAGGLGHPLLHTVTELAGRGGVVLTGRVAASGWIGDHRVGDAVLVPGAAVLEMLLRAGRETGCPRVTDLTVTVPLVVPDGGALRLQILVAAPDAGGNRAVEVHARAADRDEWTPHAVATLVPDDAGPAVDPLVWPPDAVEADLTGVYERLAGHGYTYGPAFQGLRRAWTAGDDLYAEVEHDGDTGFLLHPALLDAGLHPLLPGVVDDDRPAVVPFGWNDVRLHRGAAGRLRVRLTRTGPDTVAVAADDESGAPVLRAGTLSLRPLSGAVLRDPLLTVSWVPAVAGPLDTADVYEVTGADPGEAVRATLRRLREWLADASTAGRRLAVVTRRSAGPAHAGVWGLVRTAQTEHPDRFVLVDVDHDDPVPPTGLPVAEPQLAVREGRLLAPRLTRAPGAPGTAPDWTAGPVLITGATGTLGQVLARHLVHQHGARDLVLLSRRGEDAPGAGELRDELTAAGARVVFAACDVTDRADLAAVLDAHPVRAVVHAAGVVDDGVLTGLTDEQVTRVLTVKIDAARNLHELTRDRDLTAFVLYSSVAGLLGTAGQAAYAAGNSYLDGLAAARHAAGLPGTSLAWGLWAQASDLSGHLGDADRQRLTRLGLRPLDTDAAMAMFDTATAGAEPLYALTALDLSAVRATGVVPPLLRALVPAAAVHPSPLAEPATARLGALPAAERRPVLLRLVRGQVAAVLGYADPQTLDDDRVLQEFGLDSLTAVELRNRIGAEIGVPLPAGVVFDHPTVGALAAYLDRLVTPEPQAAARALLADLDRIEDDLRAAVDGTGDTAGLIERLQTLLKIVHPGSGPVGADLAAASDEELFALLDESE</sequence>
<evidence type="ECO:0000259" key="8">
    <source>
        <dbReference type="PROSITE" id="PS52004"/>
    </source>
</evidence>
<dbReference type="Gene3D" id="3.40.50.720">
    <property type="entry name" value="NAD(P)-binding Rossmann-like Domain"/>
    <property type="match status" value="2"/>
</dbReference>
<feature type="domain" description="Ketosynthase family 3 (KS3)" evidence="8">
    <location>
        <begin position="960"/>
        <end position="1382"/>
    </location>
</feature>
<dbReference type="SUPFAM" id="SSF51735">
    <property type="entry name" value="NAD(P)-binding Rossmann-fold domains"/>
    <property type="match status" value="4"/>
</dbReference>
<dbReference type="InterPro" id="IPR020807">
    <property type="entry name" value="PKS_DH"/>
</dbReference>
<dbReference type="SMART" id="SM00823">
    <property type="entry name" value="PKS_PP"/>
    <property type="match status" value="3"/>
</dbReference>
<dbReference type="InterPro" id="IPR014043">
    <property type="entry name" value="Acyl_transferase_dom"/>
</dbReference>
<protein>
    <submittedName>
        <fullName evidence="10">Acyl transferase domain-containing protein</fullName>
    </submittedName>
</protein>
<reference evidence="10 11" key="1">
    <citation type="submission" date="2016-10" db="EMBL/GenBank/DDBJ databases">
        <authorList>
            <person name="de Groot N.N."/>
        </authorList>
    </citation>
    <scope>NUCLEOTIDE SEQUENCE [LARGE SCALE GENOMIC DNA]</scope>
    <source>
        <strain evidence="10 11">DSM 43019</strain>
    </source>
</reference>
<feature type="region of interest" description="N-terminal hotdog fold" evidence="6">
    <location>
        <begin position="1840"/>
        <end position="1961"/>
    </location>
</feature>
<dbReference type="PANTHER" id="PTHR43775">
    <property type="entry name" value="FATTY ACID SYNTHASE"/>
    <property type="match status" value="1"/>
</dbReference>
<evidence type="ECO:0000313" key="11">
    <source>
        <dbReference type="Proteomes" id="UP000199645"/>
    </source>
</evidence>
<dbReference type="InterPro" id="IPR055123">
    <property type="entry name" value="SpnB-like_Rossmann"/>
</dbReference>
<dbReference type="InterPro" id="IPR057326">
    <property type="entry name" value="KR_dom"/>
</dbReference>
<dbReference type="CDD" id="cd08956">
    <property type="entry name" value="KR_3_FAS_SDR_x"/>
    <property type="match status" value="2"/>
</dbReference>
<keyword evidence="3 10" id="KW-0808">Transferase</keyword>
<dbReference type="InterPro" id="IPR014030">
    <property type="entry name" value="Ketoacyl_synth_N"/>
</dbReference>
<accession>A0A1I2EJV3</accession>
<dbReference type="InterPro" id="IPR049900">
    <property type="entry name" value="PKS_mFAS_DH"/>
</dbReference>